<accession>A0ABM0WKR8</accession>
<name>A0ABM0WKR8_CAMSA</name>
<reference evidence="2" key="1">
    <citation type="journal article" date="2014" name="Nat. Commun.">
        <title>The emerging biofuel crop Camelina sativa retains a highly undifferentiated hexaploid genome structure.</title>
        <authorList>
            <person name="Kagale S."/>
            <person name="Koh C."/>
            <person name="Nixon J."/>
            <person name="Bollina V."/>
            <person name="Clarke W.E."/>
            <person name="Tuteja R."/>
            <person name="Spillane C."/>
            <person name="Robinson S.J."/>
            <person name="Links M.G."/>
            <person name="Clarke C."/>
            <person name="Higgins E.E."/>
            <person name="Huebert T."/>
            <person name="Sharpe A.G."/>
            <person name="Parkin I.A."/>
        </authorList>
    </citation>
    <scope>NUCLEOTIDE SEQUENCE [LARGE SCALE GENOMIC DNA]</scope>
    <source>
        <strain evidence="2">cv. DH55</strain>
    </source>
</reference>
<dbReference type="RefSeq" id="XP_010472491.1">
    <property type="nucleotide sequence ID" value="XM_010474189.1"/>
</dbReference>
<dbReference type="Proteomes" id="UP000694864">
    <property type="component" value="Chromosome 2"/>
</dbReference>
<dbReference type="GeneID" id="104752116"/>
<dbReference type="PANTHER" id="PTHR45749:SF35">
    <property type="entry name" value="AC-LIKE TRANSPOSASE-RELATED"/>
    <property type="match status" value="1"/>
</dbReference>
<evidence type="ECO:0000259" key="1">
    <source>
        <dbReference type="Pfam" id="PF14291"/>
    </source>
</evidence>
<reference evidence="3" key="2">
    <citation type="submission" date="2025-08" db="UniProtKB">
        <authorList>
            <consortium name="RefSeq"/>
        </authorList>
    </citation>
    <scope>IDENTIFICATION</scope>
    <source>
        <tissue evidence="3">Leaf</tissue>
    </source>
</reference>
<evidence type="ECO:0000313" key="2">
    <source>
        <dbReference type="Proteomes" id="UP000694864"/>
    </source>
</evidence>
<dbReference type="Pfam" id="PF14291">
    <property type="entry name" value="DUF4371"/>
    <property type="match status" value="1"/>
</dbReference>
<dbReference type="InterPro" id="IPR025398">
    <property type="entry name" value="DUF4371"/>
</dbReference>
<dbReference type="SUPFAM" id="SSF53098">
    <property type="entry name" value="Ribonuclease H-like"/>
    <property type="match status" value="1"/>
</dbReference>
<dbReference type="InterPro" id="IPR012337">
    <property type="entry name" value="RNaseH-like_sf"/>
</dbReference>
<proteinExistence type="predicted"/>
<dbReference type="PANTHER" id="PTHR45749">
    <property type="match status" value="1"/>
</dbReference>
<gene>
    <name evidence="3" type="primary">LOC104752116</name>
</gene>
<sequence length="474" mass="54415">MIAEFDPVMREHVRRVEEKEIYSHYLSHRIQNELIELLANDIKLKIIKKIQASKYFSVILDCTPDISHKEQMTLIIRCVDVTSMSTRIEEFFLTFLKVDDKTGGGLFSTLQDALISLGLDIDNVRGQGYDNGSNMKGKNKGVQKRLLEINPRAFFTPCGCHSLNLVLCDIASSSEKAVSFFGIIQRVYCLFSSSTNRWEVFKQMVEGLTLKYLSQTRWESRVESVKAIRFQAPAIREALLLLVEDFDDPKTRSEAESLALSETHGIGNFEFLFGMVIWDKIGILNPRSTTKLEQREYELLSAVNAKYRESGFDLAKSEATKIAEAMEIEAKFPEKRKRFLRRKKQFGEDPKKVDENIELPPEESFRVDYFIALIDQALLISAGDEDLRESCMNLEDCLKNGEHSDIDGSDLFAERSFSKLKLIKNYMQSTMSQERLSGLALLSIERAMVEEIDYETLMNDFAAKNSRRLIFKRD</sequence>
<organism evidence="2 3">
    <name type="scientific">Camelina sativa</name>
    <name type="common">False flax</name>
    <name type="synonym">Myagrum sativum</name>
    <dbReference type="NCBI Taxonomy" id="90675"/>
    <lineage>
        <taxon>Eukaryota</taxon>
        <taxon>Viridiplantae</taxon>
        <taxon>Streptophyta</taxon>
        <taxon>Embryophyta</taxon>
        <taxon>Tracheophyta</taxon>
        <taxon>Spermatophyta</taxon>
        <taxon>Magnoliopsida</taxon>
        <taxon>eudicotyledons</taxon>
        <taxon>Gunneridae</taxon>
        <taxon>Pentapetalae</taxon>
        <taxon>rosids</taxon>
        <taxon>malvids</taxon>
        <taxon>Brassicales</taxon>
        <taxon>Brassicaceae</taxon>
        <taxon>Camelineae</taxon>
        <taxon>Camelina</taxon>
    </lineage>
</organism>
<keyword evidence="2" id="KW-1185">Reference proteome</keyword>
<feature type="domain" description="DUF4371" evidence="1">
    <location>
        <begin position="25"/>
        <end position="140"/>
    </location>
</feature>
<protein>
    <submittedName>
        <fullName evidence="3">Zinc finger MYM-type protein 1-like</fullName>
    </submittedName>
</protein>
<evidence type="ECO:0000313" key="3">
    <source>
        <dbReference type="RefSeq" id="XP_010472491.1"/>
    </source>
</evidence>